<dbReference type="OrthoDB" id="9793589at2"/>
<dbReference type="Gene3D" id="1.20.1530.20">
    <property type="match status" value="1"/>
</dbReference>
<dbReference type="STRING" id="38300.SPRI_3494"/>
<organism evidence="8">
    <name type="scientific">Streptomyces pristinaespiralis</name>
    <dbReference type="NCBI Taxonomy" id="38300"/>
    <lineage>
        <taxon>Bacteria</taxon>
        <taxon>Bacillati</taxon>
        <taxon>Actinomycetota</taxon>
        <taxon>Actinomycetes</taxon>
        <taxon>Kitasatosporales</taxon>
        <taxon>Streptomycetaceae</taxon>
        <taxon>Streptomyces</taxon>
    </lineage>
</organism>
<dbReference type="InterPro" id="IPR038770">
    <property type="entry name" value="Na+/solute_symporter_sf"/>
</dbReference>
<dbReference type="AlphaFoldDB" id="A0A0M4DSI1"/>
<dbReference type="RefSeq" id="WP_005314314.1">
    <property type="nucleotide sequence ID" value="NZ_CP011340.1"/>
</dbReference>
<evidence type="ECO:0000313" key="9">
    <source>
        <dbReference type="Proteomes" id="UP000060513"/>
    </source>
</evidence>
<name>A0A0M4DSI1_STRPR</name>
<evidence type="ECO:0000256" key="2">
    <source>
        <dbReference type="ARBA" id="ARBA00022448"/>
    </source>
</evidence>
<dbReference type="EMBL" id="CP011340">
    <property type="protein sequence ID" value="ALC21800.1"/>
    <property type="molecule type" value="Genomic_DNA"/>
</dbReference>
<dbReference type="OMA" id="VHAWIKS"/>
<evidence type="ECO:0000256" key="5">
    <source>
        <dbReference type="ARBA" id="ARBA00023065"/>
    </source>
</evidence>
<dbReference type="PANTHER" id="PTHR32468">
    <property type="entry name" value="CATION/H + ANTIPORTER"/>
    <property type="match status" value="1"/>
</dbReference>
<keyword evidence="5" id="KW-0406">Ion transport</keyword>
<keyword evidence="4" id="KW-1133">Transmembrane helix</keyword>
<dbReference type="InterPro" id="IPR006153">
    <property type="entry name" value="Cation/H_exchanger_TM"/>
</dbReference>
<sequence>MTHSPPAMAQTIAALSIILVLGALLRPVMQRLRQPAVTAEILVGIALGPSLLGLLPGDLPGLLFPDETRAALTAIAQVGILLFMFLIGWDIDLGRLRRSGGTVAALSVASIAVPFATGCLLALWLHGSHSSAGGQPVDRTTFMLFVGTAMAITAFPVLARIVADNRLGGTTVGFLAVAAAAVGDIIAWCMLVAVSVMAVSGGYSHLLSVAGWSVLAVLVLALVVRPLLRRVLERAARAGRLTTVGLPVVAAGVFAAAWTAQWIGLETIFGAFAFGLAVPRTVRPAVKEALEVPFQHVSGLLLPVFFIATGLTVDVAGLGGAGLTEFLAILAVACAGKLAGTMAVARARGLGWRDSTLLGFLMNTRGLTELIILNAGLSMGILDTRMFTMMVCMAVVTTGMAGLVLPRQTKRRPASPALVADGAPEAPVPGGATAARQDADPVATAQ</sequence>
<dbReference type="Proteomes" id="UP000060513">
    <property type="component" value="Chromosome"/>
</dbReference>
<evidence type="ECO:0000256" key="3">
    <source>
        <dbReference type="ARBA" id="ARBA00022692"/>
    </source>
</evidence>
<gene>
    <name evidence="8" type="ORF">SPRI_3494</name>
</gene>
<comment type="subcellular location">
    <subcellularLocation>
        <location evidence="1">Membrane</location>
        <topology evidence="1">Multi-pass membrane protein</topology>
    </subcellularLocation>
</comment>
<accession>A0A0M4DSI1</accession>
<evidence type="ECO:0000313" key="8">
    <source>
        <dbReference type="EMBL" id="ALC21800.1"/>
    </source>
</evidence>
<feature type="domain" description="Cation/H+ exchanger transmembrane" evidence="7">
    <location>
        <begin position="20"/>
        <end position="406"/>
    </location>
</feature>
<protein>
    <submittedName>
        <fullName evidence="8">Membrane antiporter</fullName>
    </submittedName>
</protein>
<proteinExistence type="predicted"/>
<evidence type="ECO:0000256" key="6">
    <source>
        <dbReference type="ARBA" id="ARBA00023136"/>
    </source>
</evidence>
<keyword evidence="6" id="KW-0472">Membrane</keyword>
<evidence type="ECO:0000256" key="1">
    <source>
        <dbReference type="ARBA" id="ARBA00004141"/>
    </source>
</evidence>
<dbReference type="Pfam" id="PF00999">
    <property type="entry name" value="Na_H_Exchanger"/>
    <property type="match status" value="1"/>
</dbReference>
<evidence type="ECO:0000259" key="7">
    <source>
        <dbReference type="Pfam" id="PF00999"/>
    </source>
</evidence>
<dbReference type="PATRIC" id="fig|38300.4.peg.3666"/>
<dbReference type="GO" id="GO:1902600">
    <property type="term" value="P:proton transmembrane transport"/>
    <property type="evidence" value="ECO:0007669"/>
    <property type="project" value="InterPro"/>
</dbReference>
<dbReference type="GO" id="GO:0015297">
    <property type="term" value="F:antiporter activity"/>
    <property type="evidence" value="ECO:0007669"/>
    <property type="project" value="InterPro"/>
</dbReference>
<evidence type="ECO:0000256" key="4">
    <source>
        <dbReference type="ARBA" id="ARBA00022989"/>
    </source>
</evidence>
<dbReference type="PANTHER" id="PTHR32468:SF0">
    <property type="entry name" value="K(+)_H(+) ANTIPORTER 1"/>
    <property type="match status" value="1"/>
</dbReference>
<dbReference type="InterPro" id="IPR050794">
    <property type="entry name" value="CPA2_transporter"/>
</dbReference>
<keyword evidence="3" id="KW-0812">Transmembrane</keyword>
<dbReference type="GeneID" id="97235472"/>
<keyword evidence="2" id="KW-0813">Transport</keyword>
<reference evidence="8 9" key="1">
    <citation type="submission" date="2015-08" db="EMBL/GenBank/DDBJ databases">
        <title>Genome sequence of the pristinamycin over-producing bacterium Streptomyces pristinaespiralis HCCB10218.</title>
        <authorList>
            <person name="Tian J."/>
            <person name="Yang J."/>
            <person name="Li L."/>
            <person name="Ruan L."/>
            <person name="Wei W."/>
            <person name="Zheng G."/>
            <person name="Wei Z."/>
            <person name="Yang S."/>
            <person name="Ge M."/>
            <person name="Jiang W."/>
            <person name="Lu Y."/>
        </authorList>
    </citation>
    <scope>NUCLEOTIDE SEQUENCE [LARGE SCALE GENOMIC DNA]</scope>
    <source>
        <strain evidence="8 9">HCCB 10218</strain>
    </source>
</reference>
<dbReference type="GO" id="GO:0016020">
    <property type="term" value="C:membrane"/>
    <property type="evidence" value="ECO:0007669"/>
    <property type="project" value="UniProtKB-SubCell"/>
</dbReference>
<dbReference type="KEGG" id="spri:SPRI_3494"/>